<dbReference type="OrthoDB" id="9803884at2"/>
<evidence type="ECO:0000259" key="12">
    <source>
        <dbReference type="PROSITE" id="PS50860"/>
    </source>
</evidence>
<dbReference type="Gene3D" id="3.30.980.10">
    <property type="entry name" value="Threonyl-trna Synthetase, Chain A, domain 2"/>
    <property type="match status" value="1"/>
</dbReference>
<evidence type="ECO:0000313" key="14">
    <source>
        <dbReference type="Proteomes" id="UP000317369"/>
    </source>
</evidence>
<dbReference type="AlphaFoldDB" id="A0A517YUH2"/>
<keyword evidence="11" id="KW-0963">Cytoplasm</keyword>
<keyword evidence="8 11" id="KW-0694">RNA-binding</keyword>
<dbReference type="SUPFAM" id="SSF50447">
    <property type="entry name" value="Translation proteins"/>
    <property type="match status" value="1"/>
</dbReference>
<comment type="catalytic activity">
    <reaction evidence="11">
        <text>tRNA(Ala) + L-alanine + ATP = L-alanyl-tRNA(Ala) + AMP + diphosphate</text>
        <dbReference type="Rhea" id="RHEA:12540"/>
        <dbReference type="Rhea" id="RHEA-COMP:9657"/>
        <dbReference type="Rhea" id="RHEA-COMP:9923"/>
        <dbReference type="ChEBI" id="CHEBI:30616"/>
        <dbReference type="ChEBI" id="CHEBI:33019"/>
        <dbReference type="ChEBI" id="CHEBI:57972"/>
        <dbReference type="ChEBI" id="CHEBI:78442"/>
        <dbReference type="ChEBI" id="CHEBI:78497"/>
        <dbReference type="ChEBI" id="CHEBI:456215"/>
        <dbReference type="EC" id="6.1.1.7"/>
    </reaction>
</comment>
<reference evidence="13 14" key="1">
    <citation type="submission" date="2019-02" db="EMBL/GenBank/DDBJ databases">
        <title>Deep-cultivation of Planctomycetes and their phenomic and genomic characterization uncovers novel biology.</title>
        <authorList>
            <person name="Wiegand S."/>
            <person name="Jogler M."/>
            <person name="Boedeker C."/>
            <person name="Pinto D."/>
            <person name="Vollmers J."/>
            <person name="Rivas-Marin E."/>
            <person name="Kohn T."/>
            <person name="Peeters S.H."/>
            <person name="Heuer A."/>
            <person name="Rast P."/>
            <person name="Oberbeckmann S."/>
            <person name="Bunk B."/>
            <person name="Jeske O."/>
            <person name="Meyerdierks A."/>
            <person name="Storesund J.E."/>
            <person name="Kallscheuer N."/>
            <person name="Luecker S."/>
            <person name="Lage O.M."/>
            <person name="Pohl T."/>
            <person name="Merkel B.J."/>
            <person name="Hornburger P."/>
            <person name="Mueller R.-W."/>
            <person name="Bruemmer F."/>
            <person name="Labrenz M."/>
            <person name="Spormann A.M."/>
            <person name="Op den Camp H."/>
            <person name="Overmann J."/>
            <person name="Amann R."/>
            <person name="Jetten M.S.M."/>
            <person name="Mascher T."/>
            <person name="Medema M.H."/>
            <person name="Devos D.P."/>
            <person name="Kaster A.-K."/>
            <person name="Ovreas L."/>
            <person name="Rohde M."/>
            <person name="Galperin M.Y."/>
            <person name="Jogler C."/>
        </authorList>
    </citation>
    <scope>NUCLEOTIDE SEQUENCE [LARGE SCALE GENOMIC DNA]</scope>
    <source>
        <strain evidence="13 14">KS4</strain>
    </source>
</reference>
<dbReference type="InterPro" id="IPR045864">
    <property type="entry name" value="aa-tRNA-synth_II/BPL/LPL"/>
</dbReference>
<dbReference type="GO" id="GO:0002161">
    <property type="term" value="F:aminoacyl-tRNA deacylase activity"/>
    <property type="evidence" value="ECO:0007669"/>
    <property type="project" value="TreeGrafter"/>
</dbReference>
<dbReference type="SUPFAM" id="SSF55681">
    <property type="entry name" value="Class II aaRS and biotin synthetases"/>
    <property type="match status" value="1"/>
</dbReference>
<sequence length="997" mass="109109">MPTTHPTSSQIRQQFIDYFVDKAAHTAVPSSPVVPHDDPTLLFTNAGMNQFKDVFLGTGSREYTRAVDTQKCIRAGGKHNDLDDVGKDSYHHTFFEMLGNWSFGDYFKQEAIDWAWDLLVNVWGLDPKRLYATYFEGDASENLEPDHEARDMWLKYLPKDHVQPGNKKDNFWEMGDTGPCGPCSELHYDRSPDYSGANLVNADAQDIVVEIWNLVFIQYNRNQDASLTPLPAKHVDTGMGFERIVRVLQGKDSNYDTDVFTPYFKAIQKITGAPPYKNGEETLSDPTDIAYRVIADHIRTLTFSLADGAHCGNDGRSYVLRSILRRAVKFGDVDLGAKKPFFYKLVDTVVEQMGDFFPELKANTQDIKAELKDEEISFRKTLARGIDLFEHQIREEGSIFVGKDKNKIGFAEIAVQDRVGTKIGTPGTEDYKYIIWNFSSFPSDCRPVLTADFAFKLHDTYGFPIGLTQLMAKERGMTVDTDGFNRLMEEARIRSRAGGDSADERASLNDIIQHTKLNDTKFKGYDATELNNIQTSITIFKLESHAFKPLTAGQGVSAGDRVAIVLDQTPFYAEAGGQVGDTGAIQIIDGARIFVEDTTKLGNVYFHLGEVTDGQLANTTGDTKIEVSLAVDEDRRALIMNNHTTTHLMNRALRDHVNPDTMQKGSLVDEEKLRFDFLNKSSLTTEQLTAVESAVNADIAADLPVFTEYAPQEDALKINGLRAVFGEKYPPTVRVVSVGAQVADLLANPDSNDWATMSIEFCGGTHLPSTGAAKTFTIISEDASSKGIRRITALTGNLAAKAQAEAAELQTELDNLTASADKADPDTLAKNLTALSNTITDKQLPAVSRTQLRDSIESLQKKLRKLQKKQSQQAAGAIADVAKQVAADSTGPIITHNFEGAGANDLRTAMDTIRAHHPDAALFLTGSSGSKVALLASVPKDLIASGLKAGDWVKHVAPIVGGGGGGRPDMAQAGGKDASKLPEAIEAATAFANKKLG</sequence>
<dbReference type="InterPro" id="IPR018162">
    <property type="entry name" value="Ala-tRNA-ligase_IIc_anticod-bd"/>
</dbReference>
<comment type="function">
    <text evidence="11">Catalyzes the attachment of alanine to tRNA(Ala) in a two-step reaction: alanine is first activated by ATP to form Ala-AMP and then transferred to the acceptor end of tRNA(Ala). Also edits incorrectly charged Ser-tRNA(Ala) and Gly-tRNA(Ala) via its editing domain.</text>
</comment>
<evidence type="ECO:0000256" key="9">
    <source>
        <dbReference type="ARBA" id="ARBA00022917"/>
    </source>
</evidence>
<dbReference type="GO" id="GO:0006419">
    <property type="term" value="P:alanyl-tRNA aminoacylation"/>
    <property type="evidence" value="ECO:0007669"/>
    <property type="project" value="UniProtKB-UniRule"/>
</dbReference>
<dbReference type="Pfam" id="PF02272">
    <property type="entry name" value="DHHA1"/>
    <property type="match status" value="1"/>
</dbReference>
<dbReference type="Proteomes" id="UP000317369">
    <property type="component" value="Chromosome"/>
</dbReference>
<dbReference type="GO" id="GO:0000049">
    <property type="term" value="F:tRNA binding"/>
    <property type="evidence" value="ECO:0007669"/>
    <property type="project" value="UniProtKB-KW"/>
</dbReference>
<dbReference type="GO" id="GO:0005524">
    <property type="term" value="F:ATP binding"/>
    <property type="evidence" value="ECO:0007669"/>
    <property type="project" value="UniProtKB-UniRule"/>
</dbReference>
<dbReference type="CDD" id="cd00673">
    <property type="entry name" value="AlaRS_core"/>
    <property type="match status" value="1"/>
</dbReference>
<protein>
    <recommendedName>
        <fullName evidence="11">Alanine--tRNA ligase</fullName>
        <ecNumber evidence="11">6.1.1.7</ecNumber>
    </recommendedName>
    <alternativeName>
        <fullName evidence="11">Alanyl-tRNA synthetase</fullName>
        <shortName evidence="11">AlaRS</shortName>
    </alternativeName>
</protein>
<dbReference type="PROSITE" id="PS50860">
    <property type="entry name" value="AA_TRNA_LIGASE_II_ALA"/>
    <property type="match status" value="1"/>
</dbReference>
<dbReference type="InterPro" id="IPR018163">
    <property type="entry name" value="Thr/Ala-tRNA-synth_IIc_edit"/>
</dbReference>
<accession>A0A517YUH2</accession>
<dbReference type="Pfam" id="PF01411">
    <property type="entry name" value="tRNA-synt_2c"/>
    <property type="match status" value="2"/>
</dbReference>
<keyword evidence="10 11" id="KW-0030">Aminoacyl-tRNA synthetase</keyword>
<dbReference type="Gene3D" id="3.10.310.40">
    <property type="match status" value="1"/>
</dbReference>
<dbReference type="FunFam" id="3.30.930.10:FF:000011">
    <property type="entry name" value="Alanine--tRNA ligase, cytoplasmic"/>
    <property type="match status" value="1"/>
</dbReference>
<dbReference type="Gene3D" id="3.30.930.10">
    <property type="entry name" value="Bira Bifunctional Protein, Domain 2"/>
    <property type="match status" value="1"/>
</dbReference>
<dbReference type="InterPro" id="IPR012947">
    <property type="entry name" value="tRNA_SAD"/>
</dbReference>
<comment type="domain">
    <text evidence="11">Consists of three domains; the N-terminal catalytic domain, the editing domain and the C-terminal C-Ala domain. The editing domain removes incorrectly charged amino acids, while the C-Ala domain, along with tRNA(Ala), serves as a bridge to cooperatively bring together the editing and aminoacylation centers thus stimulating deacylation of misacylated tRNAs.</text>
</comment>
<keyword evidence="4 11" id="KW-0479">Metal-binding</keyword>
<comment type="subcellular location">
    <subcellularLocation>
        <location evidence="11">Cytoplasm</location>
    </subcellularLocation>
</comment>
<evidence type="ECO:0000256" key="6">
    <source>
        <dbReference type="ARBA" id="ARBA00022833"/>
    </source>
</evidence>
<keyword evidence="5 11" id="KW-0547">Nucleotide-binding</keyword>
<evidence type="ECO:0000256" key="11">
    <source>
        <dbReference type="HAMAP-Rule" id="MF_00036"/>
    </source>
</evidence>
<comment type="cofactor">
    <cofactor evidence="11">
        <name>Zn(2+)</name>
        <dbReference type="ChEBI" id="CHEBI:29105"/>
    </cofactor>
    <text evidence="11">Binds 1 zinc ion per subunit.</text>
</comment>
<keyword evidence="14" id="KW-1185">Reference proteome</keyword>
<dbReference type="KEGG" id="pcor:KS4_18950"/>
<feature type="binding site" evidence="11">
    <location>
        <position position="762"/>
    </location>
    <ligand>
        <name>Zn(2+)</name>
        <dbReference type="ChEBI" id="CHEBI:29105"/>
    </ligand>
</feature>
<proteinExistence type="inferred from homology"/>
<evidence type="ECO:0000313" key="13">
    <source>
        <dbReference type="EMBL" id="QDU33837.1"/>
    </source>
</evidence>
<dbReference type="SUPFAM" id="SSF55186">
    <property type="entry name" value="ThrRS/AlaRS common domain"/>
    <property type="match status" value="1"/>
</dbReference>
<dbReference type="InterPro" id="IPR018165">
    <property type="entry name" value="Ala-tRNA-synth_IIc_core"/>
</dbReference>
<dbReference type="InterPro" id="IPR002318">
    <property type="entry name" value="Ala-tRNA-lgiase_IIc"/>
</dbReference>
<evidence type="ECO:0000256" key="7">
    <source>
        <dbReference type="ARBA" id="ARBA00022840"/>
    </source>
</evidence>
<dbReference type="PRINTS" id="PR00980">
    <property type="entry name" value="TRNASYNTHALA"/>
</dbReference>
<evidence type="ECO:0000256" key="8">
    <source>
        <dbReference type="ARBA" id="ARBA00022884"/>
    </source>
</evidence>
<dbReference type="SUPFAM" id="SSF101353">
    <property type="entry name" value="Putative anticodon-binding domain of alanyl-tRNA synthetase (AlaRS)"/>
    <property type="match status" value="1"/>
</dbReference>
<evidence type="ECO:0000256" key="2">
    <source>
        <dbReference type="ARBA" id="ARBA00022555"/>
    </source>
</evidence>
<feature type="binding site" evidence="11">
    <location>
        <position position="766"/>
    </location>
    <ligand>
        <name>Zn(2+)</name>
        <dbReference type="ChEBI" id="CHEBI:29105"/>
    </ligand>
</feature>
<dbReference type="InterPro" id="IPR003156">
    <property type="entry name" value="DHHA1_dom"/>
</dbReference>
<keyword evidence="2 11" id="KW-0820">tRNA-binding</keyword>
<dbReference type="GO" id="GO:0005737">
    <property type="term" value="C:cytoplasm"/>
    <property type="evidence" value="ECO:0007669"/>
    <property type="project" value="UniProtKB-SubCell"/>
</dbReference>
<dbReference type="Pfam" id="PF07973">
    <property type="entry name" value="tRNA_SAD"/>
    <property type="match status" value="1"/>
</dbReference>
<dbReference type="GO" id="GO:0004813">
    <property type="term" value="F:alanine-tRNA ligase activity"/>
    <property type="evidence" value="ECO:0007669"/>
    <property type="project" value="UniProtKB-UniRule"/>
</dbReference>
<dbReference type="PANTHER" id="PTHR11777:SF9">
    <property type="entry name" value="ALANINE--TRNA LIGASE, CYTOPLASMIC"/>
    <property type="match status" value="1"/>
</dbReference>
<dbReference type="FunFam" id="3.30.980.10:FF:000004">
    <property type="entry name" value="Alanine--tRNA ligase, cytoplasmic"/>
    <property type="match status" value="1"/>
</dbReference>
<dbReference type="PANTHER" id="PTHR11777">
    <property type="entry name" value="ALANYL-TRNA SYNTHETASE"/>
    <property type="match status" value="1"/>
</dbReference>
<feature type="binding site" evidence="11">
    <location>
        <position position="647"/>
    </location>
    <ligand>
        <name>Zn(2+)</name>
        <dbReference type="ChEBI" id="CHEBI:29105"/>
    </ligand>
</feature>
<dbReference type="EC" id="6.1.1.7" evidence="11"/>
<evidence type="ECO:0000256" key="1">
    <source>
        <dbReference type="ARBA" id="ARBA00008226"/>
    </source>
</evidence>
<feature type="domain" description="Alanyl-transfer RNA synthetases family profile" evidence="12">
    <location>
        <begin position="6"/>
        <end position="805"/>
    </location>
</feature>
<dbReference type="Gene3D" id="2.40.30.130">
    <property type="match status" value="1"/>
</dbReference>
<dbReference type="NCBIfam" id="TIGR00344">
    <property type="entry name" value="alaS"/>
    <property type="match status" value="1"/>
</dbReference>
<name>A0A517YUH2_9BACT</name>
<dbReference type="FunFam" id="3.10.310.40:FF:000001">
    <property type="entry name" value="Alanine--tRNA ligase"/>
    <property type="match status" value="1"/>
</dbReference>
<keyword evidence="3 11" id="KW-0436">Ligase</keyword>
<dbReference type="RefSeq" id="WP_145077203.1">
    <property type="nucleotide sequence ID" value="NZ_CP036425.1"/>
</dbReference>
<keyword evidence="6 11" id="KW-0862">Zinc</keyword>
<evidence type="ECO:0000256" key="3">
    <source>
        <dbReference type="ARBA" id="ARBA00022598"/>
    </source>
</evidence>
<comment type="similarity">
    <text evidence="1 11">Belongs to the class-II aminoacyl-tRNA synthetase family.</text>
</comment>
<evidence type="ECO:0000256" key="10">
    <source>
        <dbReference type="ARBA" id="ARBA00023146"/>
    </source>
</evidence>
<gene>
    <name evidence="11 13" type="primary">alaS</name>
    <name evidence="13" type="ORF">KS4_18950</name>
</gene>
<dbReference type="GO" id="GO:0008270">
    <property type="term" value="F:zinc ion binding"/>
    <property type="evidence" value="ECO:0007669"/>
    <property type="project" value="UniProtKB-UniRule"/>
</dbReference>
<dbReference type="InterPro" id="IPR023033">
    <property type="entry name" value="Ala_tRNA_ligase_euk/bac"/>
</dbReference>
<dbReference type="HAMAP" id="MF_00036_B">
    <property type="entry name" value="Ala_tRNA_synth_B"/>
    <property type="match status" value="1"/>
</dbReference>
<dbReference type="SMART" id="SM00863">
    <property type="entry name" value="tRNA_SAD"/>
    <property type="match status" value="1"/>
</dbReference>
<evidence type="ECO:0000256" key="5">
    <source>
        <dbReference type="ARBA" id="ARBA00022741"/>
    </source>
</evidence>
<organism evidence="13 14">
    <name type="scientific">Poriferisphaera corsica</name>
    <dbReference type="NCBI Taxonomy" id="2528020"/>
    <lineage>
        <taxon>Bacteria</taxon>
        <taxon>Pseudomonadati</taxon>
        <taxon>Planctomycetota</taxon>
        <taxon>Phycisphaerae</taxon>
        <taxon>Phycisphaerales</taxon>
        <taxon>Phycisphaeraceae</taxon>
        <taxon>Poriferisphaera</taxon>
    </lineage>
</organism>
<dbReference type="InterPro" id="IPR018164">
    <property type="entry name" value="Ala-tRNA-synth_IIc_N"/>
</dbReference>
<dbReference type="InterPro" id="IPR009000">
    <property type="entry name" value="Transl_B-barrel_sf"/>
</dbReference>
<dbReference type="InterPro" id="IPR050058">
    <property type="entry name" value="Ala-tRNA_ligase"/>
</dbReference>
<feature type="binding site" evidence="11">
    <location>
        <position position="643"/>
    </location>
    <ligand>
        <name>Zn(2+)</name>
        <dbReference type="ChEBI" id="CHEBI:29105"/>
    </ligand>
</feature>
<dbReference type="EMBL" id="CP036425">
    <property type="protein sequence ID" value="QDU33837.1"/>
    <property type="molecule type" value="Genomic_DNA"/>
</dbReference>
<keyword evidence="7 11" id="KW-0067">ATP-binding</keyword>
<keyword evidence="9 11" id="KW-0648">Protein biosynthesis</keyword>
<evidence type="ECO:0000256" key="4">
    <source>
        <dbReference type="ARBA" id="ARBA00022723"/>
    </source>
</evidence>